<evidence type="ECO:0000256" key="2">
    <source>
        <dbReference type="ARBA" id="ARBA00022898"/>
    </source>
</evidence>
<dbReference type="InterPro" id="IPR015421">
    <property type="entry name" value="PyrdxlP-dep_Trfase_major"/>
</dbReference>
<reference evidence="6 7" key="1">
    <citation type="submission" date="2015-04" db="EMBL/GenBank/DDBJ databases">
        <title>Complete genome sequence of Schizopora paradoxa KUC8140, a cosmopolitan wood degrader in East Asia.</title>
        <authorList>
            <consortium name="DOE Joint Genome Institute"/>
            <person name="Min B."/>
            <person name="Park H."/>
            <person name="Jang Y."/>
            <person name="Kim J.-J."/>
            <person name="Kim K.H."/>
            <person name="Pangilinan J."/>
            <person name="Lipzen A."/>
            <person name="Riley R."/>
            <person name="Grigoriev I.V."/>
            <person name="Spatafora J.W."/>
            <person name="Choi I.-G."/>
        </authorList>
    </citation>
    <scope>NUCLEOTIDE SEQUENCE [LARGE SCALE GENOMIC DNA]</scope>
    <source>
        <strain evidence="6 7">KUC8140</strain>
    </source>
</reference>
<proteinExistence type="predicted"/>
<evidence type="ECO:0000256" key="3">
    <source>
        <dbReference type="ARBA" id="ARBA00023239"/>
    </source>
</evidence>
<dbReference type="EMBL" id="KQ085902">
    <property type="protein sequence ID" value="KLO17707.1"/>
    <property type="molecule type" value="Genomic_DNA"/>
</dbReference>
<evidence type="ECO:0000256" key="1">
    <source>
        <dbReference type="ARBA" id="ARBA00001933"/>
    </source>
</evidence>
<dbReference type="Proteomes" id="UP000053477">
    <property type="component" value="Unassembled WGS sequence"/>
</dbReference>
<keyword evidence="7" id="KW-1185">Reference proteome</keyword>
<gene>
    <name evidence="6" type="ORF">SCHPADRAFT_867868</name>
</gene>
<dbReference type="AlphaFoldDB" id="A0A0H2S1H9"/>
<keyword evidence="3" id="KW-0456">Lyase</keyword>
<evidence type="ECO:0000313" key="6">
    <source>
        <dbReference type="EMBL" id="KLO17707.1"/>
    </source>
</evidence>
<dbReference type="OrthoDB" id="2161780at2759"/>
<accession>A0A0H2S1H9</accession>
<evidence type="ECO:0000313" key="7">
    <source>
        <dbReference type="Proteomes" id="UP000053477"/>
    </source>
</evidence>
<dbReference type="InterPro" id="IPR049373">
    <property type="entry name" value="TyrDC_C"/>
</dbReference>
<feature type="domain" description="L-tyrosine decarboxylase C-terminal" evidence="5">
    <location>
        <begin position="572"/>
        <end position="698"/>
    </location>
</feature>
<dbReference type="InterPro" id="IPR015424">
    <property type="entry name" value="PyrdxlP-dep_Trfase"/>
</dbReference>
<dbReference type="STRING" id="27342.A0A0H2S1H9"/>
<dbReference type="PANTHER" id="PTHR42735:SF4">
    <property type="entry name" value="PYRIDOXAL PHOSPHATE-DEPENDENT DECARBOXYLASE FAMILY PROTEIN"/>
    <property type="match status" value="1"/>
</dbReference>
<dbReference type="PANTHER" id="PTHR42735">
    <property type="match status" value="1"/>
</dbReference>
<organism evidence="6 7">
    <name type="scientific">Schizopora paradoxa</name>
    <dbReference type="NCBI Taxonomy" id="27342"/>
    <lineage>
        <taxon>Eukaryota</taxon>
        <taxon>Fungi</taxon>
        <taxon>Dikarya</taxon>
        <taxon>Basidiomycota</taxon>
        <taxon>Agaricomycotina</taxon>
        <taxon>Agaricomycetes</taxon>
        <taxon>Hymenochaetales</taxon>
        <taxon>Schizoporaceae</taxon>
        <taxon>Schizopora</taxon>
    </lineage>
</organism>
<evidence type="ECO:0000256" key="4">
    <source>
        <dbReference type="PIRSR" id="PIRSR602129-50"/>
    </source>
</evidence>
<feature type="modified residue" description="N6-(pyridoxal phosphate)lysine" evidence="4">
    <location>
        <position position="437"/>
    </location>
</feature>
<dbReference type="GO" id="GO:0019752">
    <property type="term" value="P:carboxylic acid metabolic process"/>
    <property type="evidence" value="ECO:0007669"/>
    <property type="project" value="InterPro"/>
</dbReference>
<dbReference type="Pfam" id="PF00282">
    <property type="entry name" value="Pyridoxal_deC"/>
    <property type="match status" value="1"/>
</dbReference>
<dbReference type="InterPro" id="IPR002129">
    <property type="entry name" value="PyrdxlP-dep_de-COase"/>
</dbReference>
<dbReference type="Pfam" id="PF21391">
    <property type="entry name" value="tyr_de_CO2_C"/>
    <property type="match status" value="1"/>
</dbReference>
<name>A0A0H2S1H9_9AGAM</name>
<dbReference type="SUPFAM" id="SSF53383">
    <property type="entry name" value="PLP-dependent transferases"/>
    <property type="match status" value="1"/>
</dbReference>
<protein>
    <submittedName>
        <fullName evidence="6">Pyridoxal-dependent decarboxylase domain protein</fullName>
    </submittedName>
</protein>
<comment type="cofactor">
    <cofactor evidence="1 4">
        <name>pyridoxal 5'-phosphate</name>
        <dbReference type="ChEBI" id="CHEBI:597326"/>
    </cofactor>
</comment>
<sequence>MAKELLPLDNVKLNHDSIAALFLGPKAENFALLKELFEKVLGKQRRARENYHPDDKIFISEEIKNSDGYRQMVDRLMGCLHKMTDLLNDHSVPFFSPRYSAHMSTDVSLPGLIGYLATMMFNPNNVCFESSPITTVMELEAGKDLCRMLGYNVDEPSPGEEYLPVGWGHLTCGGTVANLEAIWAARNLKFYPLALRDAMAVNAPLHSISESFTVPITGRDKQTKLFAKLELWELLNLSVKAVNDLPGRLCKEHGISPTYLDSVMKNYNIQSVGKDVLERRWGIEDSLQILIASTKHYSWPKGAAIAGIGSDNVFDIDVDNEARINIDMLREELHKRLNDKRAVYMVVAVIGSTEEGAVDSLRDIIILRNEMEDLGMSFVVHADAAWGGYFTTMIRDPNDIGKKRCWEDPPSVLLRDETAISLSYLGLTDSITIDPHKAGYIPYPAGGLCYRDGRLRYLLTWTAPYLNQNSEDESISVYGVEGSKPGASAGAVFLAHSVIGLHATGYGTLLGMASFNCRRFAAHWSSMSTDRSSFTVVPFNPIPAERYGGTQKDIEEQKDFIRKQILPKTNSELEQDDEAMALLSQLGPDLNINMFACNFRDAQGNLNTDIELANHLNWRIFQRLSVTNFEDDPYGIPFYVTSTKLAQKDYKDCATNFKKRLGVEGDQDIFVLRNVVMSPFASADNFVEKLANIFKEVLLDEIQVVRQRALPQLKSHYFLMQGKRKLYFVYLPSLYRNGEGYQVIFSASIDAKTLESYRRAKLISPGATFVLRNTQDMTLEQLLRSSTFKASIFTRNHGSVIESQVDVTAVKIVKQRTLRTKTYSSEYPHYMPFYLYGTPKELHLDHIYLRAPNIQLTAGSVQFSLSSKRTKMLAPEELERGMIAIACDLHEDWMQPFTKTDELPMDVFFFRKGNAIRLLLYKDPFEAIYDGKIDLKKLTKPVAEVKVILTDEIYVDSDDLNEDSTFHPIPFGKCNPLDQRTNTVPKRRKVDALSIIDERCGSVARTRQQCHVFAQSVKEIPDINSFKSTNVDAQIGSEFGMFSCSK</sequence>
<dbReference type="InParanoid" id="A0A0H2S1H9"/>
<dbReference type="InterPro" id="IPR050477">
    <property type="entry name" value="GrpII_AminoAcid_Decarb"/>
</dbReference>
<evidence type="ECO:0000259" key="5">
    <source>
        <dbReference type="Pfam" id="PF21391"/>
    </source>
</evidence>
<dbReference type="GO" id="GO:0016830">
    <property type="term" value="F:carbon-carbon lyase activity"/>
    <property type="evidence" value="ECO:0007669"/>
    <property type="project" value="InterPro"/>
</dbReference>
<keyword evidence="2 4" id="KW-0663">Pyridoxal phosphate</keyword>
<dbReference type="GO" id="GO:0030170">
    <property type="term" value="F:pyridoxal phosphate binding"/>
    <property type="evidence" value="ECO:0007669"/>
    <property type="project" value="InterPro"/>
</dbReference>
<dbReference type="Gene3D" id="3.40.640.10">
    <property type="entry name" value="Type I PLP-dependent aspartate aminotransferase-like (Major domain)"/>
    <property type="match status" value="1"/>
</dbReference>